<keyword evidence="8" id="KW-1185">Reference proteome</keyword>
<dbReference type="InterPro" id="IPR050196">
    <property type="entry name" value="Cytochrome_P450_Monoox"/>
</dbReference>
<dbReference type="Gene3D" id="1.10.630.10">
    <property type="entry name" value="Cytochrome P450"/>
    <property type="match status" value="1"/>
</dbReference>
<accession>A0A9J2P4P5</accession>
<dbReference type="AlphaFoldDB" id="A0A9J2P4P5"/>
<evidence type="ECO:0000256" key="6">
    <source>
        <dbReference type="PIRSR" id="PIRSR602401-1"/>
    </source>
</evidence>
<dbReference type="Proteomes" id="UP000036681">
    <property type="component" value="Unplaced"/>
</dbReference>
<dbReference type="PANTHER" id="PTHR24291">
    <property type="entry name" value="CYTOCHROME P450 FAMILY 4"/>
    <property type="match status" value="1"/>
</dbReference>
<dbReference type="GO" id="GO:0016705">
    <property type="term" value="F:oxidoreductase activity, acting on paired donors, with incorporation or reduction of molecular oxygen"/>
    <property type="evidence" value="ECO:0007669"/>
    <property type="project" value="InterPro"/>
</dbReference>
<comment type="similarity">
    <text evidence="2 7">Belongs to the cytochrome P450 family.</text>
</comment>
<dbReference type="InterPro" id="IPR017972">
    <property type="entry name" value="Cyt_P450_CS"/>
</dbReference>
<evidence type="ECO:0000256" key="3">
    <source>
        <dbReference type="ARBA" id="ARBA00022617"/>
    </source>
</evidence>
<evidence type="ECO:0000313" key="8">
    <source>
        <dbReference type="Proteomes" id="UP000036681"/>
    </source>
</evidence>
<comment type="cofactor">
    <cofactor evidence="1 6">
        <name>heme</name>
        <dbReference type="ChEBI" id="CHEBI:30413"/>
    </cofactor>
</comment>
<dbReference type="SUPFAM" id="SSF48264">
    <property type="entry name" value="Cytochrome P450"/>
    <property type="match status" value="1"/>
</dbReference>
<keyword evidence="3 6" id="KW-0349">Heme</keyword>
<dbReference type="InterPro" id="IPR001128">
    <property type="entry name" value="Cyt_P450"/>
</dbReference>
<evidence type="ECO:0000256" key="1">
    <source>
        <dbReference type="ARBA" id="ARBA00001971"/>
    </source>
</evidence>
<evidence type="ECO:0000256" key="2">
    <source>
        <dbReference type="ARBA" id="ARBA00010617"/>
    </source>
</evidence>
<sequence length="542" mass="62568">MAVACGDVSVAAVDDETSAKRSADEEAERLEAHRAHIARISRIWLQCKDVIDSLMTCNYILLLDHDIYALFITEITNFARQLFERAQYYISRGDGMFRIWIGTSPLVLLIRPENAKIVLESNSILRKGPEYEILLPWLGTGLLISSGEKWRFRRKMLTPAFHSTVLDEFISVHNKEAQILIQRLQPNADKGRSFDIFPFIKRCALDIICETAMGVKVDAQSNPDHPYVRSVQRMTELAFTHQRMPWFWLKPLWYASGYGVEYDMHLQSLLHFTRKVIEERRREYANDLTRKTKRNKKAFLDVLLSMQEANKLSYDDIREEVDTFMFEGHDTTSSAIGWTLWCLAHHPEVQKKACDEADSIFGDSLRPCTSDDLKQLKYLERAIKESLRLFPPVPSFTRVADNDIIIGAYLLRKNALMLIVGFTFHFDGKIIPKGCTLLISPAIIHRNEMVYKDAHVYDPDNFLLERVMGRRPFAYIPFSAGPRNCIGQKFALMEEKTILSWILRYFRIEADCSFESNAACPEIILKPSNGFNLLLYNRSLNN</sequence>
<dbReference type="Pfam" id="PF00067">
    <property type="entry name" value="p450"/>
    <property type="match status" value="1"/>
</dbReference>
<evidence type="ECO:0000256" key="7">
    <source>
        <dbReference type="RuleBase" id="RU000461"/>
    </source>
</evidence>
<protein>
    <submittedName>
        <fullName evidence="9">Cytochrome P450</fullName>
    </submittedName>
</protein>
<dbReference type="GO" id="GO:0005506">
    <property type="term" value="F:iron ion binding"/>
    <property type="evidence" value="ECO:0007669"/>
    <property type="project" value="InterPro"/>
</dbReference>
<proteinExistence type="inferred from homology"/>
<evidence type="ECO:0000256" key="4">
    <source>
        <dbReference type="ARBA" id="ARBA00023004"/>
    </source>
</evidence>
<dbReference type="PANTHER" id="PTHR24291:SF128">
    <property type="entry name" value="CYTOCHROME P450"/>
    <property type="match status" value="1"/>
</dbReference>
<reference evidence="9" key="1">
    <citation type="submission" date="2023-03" db="UniProtKB">
        <authorList>
            <consortium name="WormBaseParasite"/>
        </authorList>
    </citation>
    <scope>IDENTIFICATION</scope>
</reference>
<feature type="binding site" description="axial binding residue" evidence="6">
    <location>
        <position position="485"/>
    </location>
    <ligand>
        <name>heme</name>
        <dbReference type="ChEBI" id="CHEBI:30413"/>
    </ligand>
    <ligandPart>
        <name>Fe</name>
        <dbReference type="ChEBI" id="CHEBI:18248"/>
    </ligandPart>
</feature>
<dbReference type="InterPro" id="IPR036396">
    <property type="entry name" value="Cyt_P450_sf"/>
</dbReference>
<dbReference type="PRINTS" id="PR00385">
    <property type="entry name" value="P450"/>
</dbReference>
<dbReference type="PRINTS" id="PR00463">
    <property type="entry name" value="EP450I"/>
</dbReference>
<dbReference type="CDD" id="cd20628">
    <property type="entry name" value="CYP4"/>
    <property type="match status" value="1"/>
</dbReference>
<organism evidence="8 9">
    <name type="scientific">Ascaris lumbricoides</name>
    <name type="common">Giant roundworm</name>
    <dbReference type="NCBI Taxonomy" id="6252"/>
    <lineage>
        <taxon>Eukaryota</taxon>
        <taxon>Metazoa</taxon>
        <taxon>Ecdysozoa</taxon>
        <taxon>Nematoda</taxon>
        <taxon>Chromadorea</taxon>
        <taxon>Rhabditida</taxon>
        <taxon>Spirurina</taxon>
        <taxon>Ascaridomorpha</taxon>
        <taxon>Ascaridoidea</taxon>
        <taxon>Ascarididae</taxon>
        <taxon>Ascaris</taxon>
    </lineage>
</organism>
<evidence type="ECO:0000313" key="9">
    <source>
        <dbReference type="WBParaSite" id="ALUE_0000484001-mRNA-1"/>
    </source>
</evidence>
<dbReference type="GO" id="GO:0004497">
    <property type="term" value="F:monooxygenase activity"/>
    <property type="evidence" value="ECO:0007669"/>
    <property type="project" value="UniProtKB-KW"/>
</dbReference>
<dbReference type="PROSITE" id="PS00086">
    <property type="entry name" value="CYTOCHROME_P450"/>
    <property type="match status" value="1"/>
</dbReference>
<keyword evidence="4 6" id="KW-0408">Iron</keyword>
<keyword evidence="5 7" id="KW-0503">Monooxygenase</keyword>
<evidence type="ECO:0000256" key="5">
    <source>
        <dbReference type="ARBA" id="ARBA00023033"/>
    </source>
</evidence>
<dbReference type="GO" id="GO:0020037">
    <property type="term" value="F:heme binding"/>
    <property type="evidence" value="ECO:0007669"/>
    <property type="project" value="InterPro"/>
</dbReference>
<name>A0A9J2P4P5_ASCLU</name>
<keyword evidence="6 7" id="KW-0479">Metal-binding</keyword>
<keyword evidence="7" id="KW-0560">Oxidoreductase</keyword>
<dbReference type="WBParaSite" id="ALUE_0000484001-mRNA-1">
    <property type="protein sequence ID" value="ALUE_0000484001-mRNA-1"/>
    <property type="gene ID" value="ALUE_0000484001"/>
</dbReference>
<dbReference type="InterPro" id="IPR002401">
    <property type="entry name" value="Cyt_P450_E_grp-I"/>
</dbReference>